<organism evidence="3 4">
    <name type="scientific">Candidatus Magasanikbacteria bacterium RIFOXYD1_FULL_40_23</name>
    <dbReference type="NCBI Taxonomy" id="1798705"/>
    <lineage>
        <taxon>Bacteria</taxon>
        <taxon>Candidatus Magasanikiibacteriota</taxon>
    </lineage>
</organism>
<keyword evidence="1" id="KW-0812">Transmembrane</keyword>
<dbReference type="STRING" id="1798705.A2563_03590"/>
<keyword evidence="1" id="KW-1133">Transmembrane helix</keyword>
<dbReference type="SMART" id="SM00909">
    <property type="entry name" value="Germane"/>
    <property type="match status" value="1"/>
</dbReference>
<keyword evidence="1" id="KW-0472">Membrane</keyword>
<evidence type="ECO:0000313" key="4">
    <source>
        <dbReference type="Proteomes" id="UP000176634"/>
    </source>
</evidence>
<proteinExistence type="predicted"/>
<feature type="domain" description="GerMN" evidence="2">
    <location>
        <begin position="186"/>
        <end position="277"/>
    </location>
</feature>
<dbReference type="Pfam" id="PF10648">
    <property type="entry name" value="Gmad2"/>
    <property type="match status" value="1"/>
</dbReference>
<gene>
    <name evidence="3" type="ORF">A2563_03590</name>
</gene>
<reference evidence="3 4" key="1">
    <citation type="journal article" date="2016" name="Nat. Commun.">
        <title>Thousands of microbial genomes shed light on interconnected biogeochemical processes in an aquifer system.</title>
        <authorList>
            <person name="Anantharaman K."/>
            <person name="Brown C.T."/>
            <person name="Hug L.A."/>
            <person name="Sharon I."/>
            <person name="Castelle C.J."/>
            <person name="Probst A.J."/>
            <person name="Thomas B.C."/>
            <person name="Singh A."/>
            <person name="Wilkins M.J."/>
            <person name="Karaoz U."/>
            <person name="Brodie E.L."/>
            <person name="Williams K.H."/>
            <person name="Hubbard S.S."/>
            <person name="Banfield J.F."/>
        </authorList>
    </citation>
    <scope>NUCLEOTIDE SEQUENCE [LARGE SCALE GENOMIC DNA]</scope>
</reference>
<dbReference type="InterPro" id="IPR019606">
    <property type="entry name" value="GerMN"/>
</dbReference>
<evidence type="ECO:0000259" key="2">
    <source>
        <dbReference type="SMART" id="SM00909"/>
    </source>
</evidence>
<sequence>MLKKIILVFIAIFFVGLAALVIYNKNIPSKNAEPSVLELKKGLVVTNLKENDAISSPFKVVGYTNGDGWNGFEGQVGTVSLYDSAGKLLVIQPLTATSEWMTSTVNFEANLEFLTDAQSGTIVFKNENASGESFRDKIVSWPVKFLPSDSTVKLQAYFSNSKLDPEINCEKVFPVTRGVPKTVAVARAALEELLKGPTFAEQTEGYVTNINEGVKINSLTIVGGVAKVDFSEELQKEVGGACRVTAIRTQIVETLNQFSTVSSVIISVNGNTEDILQP</sequence>
<dbReference type="EMBL" id="MFRA01000005">
    <property type="protein sequence ID" value="OGH92727.1"/>
    <property type="molecule type" value="Genomic_DNA"/>
</dbReference>
<evidence type="ECO:0000256" key="1">
    <source>
        <dbReference type="SAM" id="Phobius"/>
    </source>
</evidence>
<protein>
    <recommendedName>
        <fullName evidence="2">GerMN domain-containing protein</fullName>
    </recommendedName>
</protein>
<accession>A0A1F6P973</accession>
<dbReference type="Pfam" id="PF10646">
    <property type="entry name" value="Germane"/>
    <property type="match status" value="1"/>
</dbReference>
<comment type="caution">
    <text evidence="3">The sequence shown here is derived from an EMBL/GenBank/DDBJ whole genome shotgun (WGS) entry which is preliminary data.</text>
</comment>
<dbReference type="AlphaFoldDB" id="A0A1F6P973"/>
<dbReference type="Proteomes" id="UP000176634">
    <property type="component" value="Unassembled WGS sequence"/>
</dbReference>
<evidence type="ECO:0000313" key="3">
    <source>
        <dbReference type="EMBL" id="OGH92727.1"/>
    </source>
</evidence>
<dbReference type="InterPro" id="IPR018911">
    <property type="entry name" value="Gmad2_Ig-like_dom"/>
</dbReference>
<feature type="transmembrane region" description="Helical" evidence="1">
    <location>
        <begin position="5"/>
        <end position="23"/>
    </location>
</feature>
<name>A0A1F6P973_9BACT</name>